<feature type="binding site" evidence="10">
    <location>
        <position position="365"/>
    </location>
    <ligand>
        <name>thiamine diphosphate</name>
        <dbReference type="ChEBI" id="CHEBI:58937"/>
    </ligand>
</feature>
<dbReference type="CDD" id="cd07033">
    <property type="entry name" value="TPP_PYR_DXS_TK_like"/>
    <property type="match status" value="1"/>
</dbReference>
<sequence length="663" mass="70427">MLPRVTSPAVLRLLDRHELDTLAEEVREHLVRTVTATGGHLGPNLGVVELTIALHRVFDSPRDRIVFDTGHQSYVHKLLTGRQDFSMLRRQGGLSGYPSRAESEHDVVENSHASTALSWADGIARAFQVQGVRDRHAVAVVGDGALTGGMSWEALNNIAHDKQRPVIVVVNDNGRSYSPTIGGLAAHLEGIRTDRRYERVLTWGRHSLTRRGAVGRWLFDALHATKAAIKDYMAPQGMFTDLGIKYVGPVDGHDRAAVERALQRARRYGGPVLVHVITQKGRGYALAEADDADQFHAVSAMDPVTGAALSPSAPSWTSVFADEMVHVGRERPDVVGITAAMLIPVGLKPFADAHPDRIVDVGIAEQHGATSAAGMAMAGLHPVMAVYATFLNRAFDQVLMDVALHRAGVTFVLDRAGATGDDGASHNGMWDMSILQVVPGLRLAAPRDEATLRAELREALDVDHAPTVVRFPKGALPAAVPAVGRHGGSDVLRTPRTGEPDVLVVSVGAMSAVCLEAAERLSAHGLDSTVVDPRWVKPVDPSLVELARRHRVVAVVEDGGRVGGVGAAVRQALADADVDSVVVGFGIAQEFPDHMPRSVLLERSGLTPQAVARRVVEVATRTAGGRTGPQESGPASAGSAAAAQVAVERGPGRVGEDTGEDVT</sequence>
<comment type="caution">
    <text evidence="13">The sequence shown here is derived from an EMBL/GenBank/DDBJ whole genome shotgun (WGS) entry which is preliminary data.</text>
</comment>
<gene>
    <name evidence="10 13" type="primary">dxs</name>
    <name evidence="13" type="ORF">ACFOLH_03515</name>
</gene>
<evidence type="ECO:0000256" key="4">
    <source>
        <dbReference type="ARBA" id="ARBA00022679"/>
    </source>
</evidence>
<evidence type="ECO:0000256" key="9">
    <source>
        <dbReference type="ARBA" id="ARBA00023229"/>
    </source>
</evidence>
<comment type="cofactor">
    <cofactor evidence="10">
        <name>thiamine diphosphate</name>
        <dbReference type="ChEBI" id="CHEBI:58937"/>
    </cofactor>
    <text evidence="10">Binds 1 thiamine pyrophosphate per subunit.</text>
</comment>
<dbReference type="EMBL" id="JBHRWW010000002">
    <property type="protein sequence ID" value="MFC3687406.1"/>
    <property type="molecule type" value="Genomic_DNA"/>
</dbReference>
<accession>A0ABV7WFT2</accession>
<feature type="binding site" evidence="10">
    <location>
        <begin position="111"/>
        <end position="113"/>
    </location>
    <ligand>
        <name>thiamine diphosphate</name>
        <dbReference type="ChEBI" id="CHEBI:58937"/>
    </ligand>
</feature>
<feature type="binding site" evidence="10">
    <location>
        <position position="284"/>
    </location>
    <ligand>
        <name>thiamine diphosphate</name>
        <dbReference type="ChEBI" id="CHEBI:58937"/>
    </ligand>
</feature>
<evidence type="ECO:0000256" key="3">
    <source>
        <dbReference type="ARBA" id="ARBA00011738"/>
    </source>
</evidence>
<dbReference type="RefSeq" id="WP_340295430.1">
    <property type="nucleotide sequence ID" value="NZ_JBBEOI010000240.1"/>
</dbReference>
<dbReference type="Pfam" id="PF02779">
    <property type="entry name" value="Transket_pyr"/>
    <property type="match status" value="1"/>
</dbReference>
<dbReference type="Pfam" id="PF13292">
    <property type="entry name" value="DXP_synthase_N"/>
    <property type="match status" value="1"/>
</dbReference>
<keyword evidence="14" id="KW-1185">Reference proteome</keyword>
<dbReference type="PROSITE" id="PS00802">
    <property type="entry name" value="TRANSKETOLASE_2"/>
    <property type="match status" value="1"/>
</dbReference>
<feature type="region of interest" description="Disordered" evidence="11">
    <location>
        <begin position="621"/>
        <end position="663"/>
    </location>
</feature>
<keyword evidence="8 10" id="KW-0786">Thiamine pyrophosphate</keyword>
<dbReference type="PANTHER" id="PTHR43322:SF5">
    <property type="entry name" value="1-DEOXY-D-XYLULOSE-5-PHOSPHATE SYNTHASE, CHLOROPLASTIC"/>
    <property type="match status" value="1"/>
</dbReference>
<evidence type="ECO:0000256" key="5">
    <source>
        <dbReference type="ARBA" id="ARBA00022723"/>
    </source>
</evidence>
<protein>
    <recommendedName>
        <fullName evidence="10">1-deoxy-D-xylulose-5-phosphate synthase</fullName>
        <ecNumber evidence="10">2.2.1.7</ecNumber>
    </recommendedName>
    <alternativeName>
        <fullName evidence="10">1-deoxyxylulose-5-phosphate synthase</fullName>
        <shortName evidence="10">DXP synthase</shortName>
        <shortName evidence="10">DXPS</shortName>
    </alternativeName>
</protein>
<comment type="catalytic activity">
    <reaction evidence="10">
        <text>D-glyceraldehyde 3-phosphate + pyruvate + H(+) = 1-deoxy-D-xylulose 5-phosphate + CO2</text>
        <dbReference type="Rhea" id="RHEA:12605"/>
        <dbReference type="ChEBI" id="CHEBI:15361"/>
        <dbReference type="ChEBI" id="CHEBI:15378"/>
        <dbReference type="ChEBI" id="CHEBI:16526"/>
        <dbReference type="ChEBI" id="CHEBI:57792"/>
        <dbReference type="ChEBI" id="CHEBI:59776"/>
        <dbReference type="EC" id="2.2.1.7"/>
    </reaction>
</comment>
<evidence type="ECO:0000313" key="13">
    <source>
        <dbReference type="EMBL" id="MFC3687406.1"/>
    </source>
</evidence>
<dbReference type="EC" id="2.2.1.7" evidence="10"/>
<dbReference type="HAMAP" id="MF_00315">
    <property type="entry name" value="DXP_synth"/>
    <property type="match status" value="1"/>
</dbReference>
<reference evidence="14" key="1">
    <citation type="journal article" date="2019" name="Int. J. Syst. Evol. Microbiol.">
        <title>The Global Catalogue of Microorganisms (GCM) 10K type strain sequencing project: providing services to taxonomists for standard genome sequencing and annotation.</title>
        <authorList>
            <consortium name="The Broad Institute Genomics Platform"/>
            <consortium name="The Broad Institute Genome Sequencing Center for Infectious Disease"/>
            <person name="Wu L."/>
            <person name="Ma J."/>
        </authorList>
    </citation>
    <scope>NUCLEOTIDE SEQUENCE [LARGE SCALE GENOMIC DNA]</scope>
    <source>
        <strain evidence="14">NCAIM B.02333</strain>
    </source>
</reference>
<dbReference type="Gene3D" id="3.40.50.970">
    <property type="match status" value="2"/>
</dbReference>
<evidence type="ECO:0000256" key="8">
    <source>
        <dbReference type="ARBA" id="ARBA00023052"/>
    </source>
</evidence>
<feature type="binding site" evidence="10">
    <location>
        <position position="71"/>
    </location>
    <ligand>
        <name>thiamine diphosphate</name>
        <dbReference type="ChEBI" id="CHEBI:58937"/>
    </ligand>
</feature>
<comment type="subunit">
    <text evidence="3 10">Homodimer.</text>
</comment>
<comment type="similarity">
    <text evidence="2 10">Belongs to the transketolase family. DXPS subfamily.</text>
</comment>
<feature type="binding site" evidence="10">
    <location>
        <position position="173"/>
    </location>
    <ligand>
        <name>thiamine diphosphate</name>
        <dbReference type="ChEBI" id="CHEBI:58937"/>
    </ligand>
</feature>
<keyword evidence="6 10" id="KW-0460">Magnesium</keyword>
<keyword evidence="4 10" id="KW-0808">Transferase</keyword>
<comment type="cofactor">
    <cofactor evidence="10">
        <name>Mg(2+)</name>
        <dbReference type="ChEBI" id="CHEBI:18420"/>
    </cofactor>
    <text evidence="10">Binds 1 Mg(2+) ion per subunit.</text>
</comment>
<evidence type="ECO:0000256" key="7">
    <source>
        <dbReference type="ARBA" id="ARBA00022977"/>
    </source>
</evidence>
<feature type="binding site" evidence="10">
    <location>
        <begin position="144"/>
        <end position="145"/>
    </location>
    <ligand>
        <name>thiamine diphosphate</name>
        <dbReference type="ChEBI" id="CHEBI:58937"/>
    </ligand>
</feature>
<evidence type="ECO:0000256" key="2">
    <source>
        <dbReference type="ARBA" id="ARBA00011081"/>
    </source>
</evidence>
<evidence type="ECO:0000259" key="12">
    <source>
        <dbReference type="SMART" id="SM00861"/>
    </source>
</evidence>
<dbReference type="InterPro" id="IPR005477">
    <property type="entry name" value="Dxylulose-5-P_synthase"/>
</dbReference>
<dbReference type="GO" id="GO:0008661">
    <property type="term" value="F:1-deoxy-D-xylulose-5-phosphate synthase activity"/>
    <property type="evidence" value="ECO:0007669"/>
    <property type="project" value="UniProtKB-EC"/>
</dbReference>
<organism evidence="13 14">
    <name type="scientific">Aquipuribacter hungaricus</name>
    <dbReference type="NCBI Taxonomy" id="545624"/>
    <lineage>
        <taxon>Bacteria</taxon>
        <taxon>Bacillati</taxon>
        <taxon>Actinomycetota</taxon>
        <taxon>Actinomycetes</taxon>
        <taxon>Micrococcales</taxon>
        <taxon>Intrasporangiaceae</taxon>
        <taxon>Aquipuribacter</taxon>
    </lineage>
</organism>
<dbReference type="NCBIfam" id="TIGR00204">
    <property type="entry name" value="dxs"/>
    <property type="match status" value="1"/>
</dbReference>
<dbReference type="SUPFAM" id="SSF52518">
    <property type="entry name" value="Thiamin diphosphate-binding fold (THDP-binding)"/>
    <property type="match status" value="2"/>
</dbReference>
<dbReference type="CDD" id="cd02007">
    <property type="entry name" value="TPP_DXS"/>
    <property type="match status" value="1"/>
</dbReference>
<dbReference type="InterPro" id="IPR033248">
    <property type="entry name" value="Transketolase_C"/>
</dbReference>
<name>A0ABV7WFT2_9MICO</name>
<dbReference type="Pfam" id="PF02780">
    <property type="entry name" value="Transketolase_C"/>
    <property type="match status" value="1"/>
</dbReference>
<feature type="binding site" evidence="10">
    <location>
        <position position="173"/>
    </location>
    <ligand>
        <name>Mg(2+)</name>
        <dbReference type="ChEBI" id="CHEBI:18420"/>
    </ligand>
</feature>
<dbReference type="SUPFAM" id="SSF52922">
    <property type="entry name" value="TK C-terminal domain-like"/>
    <property type="match status" value="1"/>
</dbReference>
<evidence type="ECO:0000256" key="6">
    <source>
        <dbReference type="ARBA" id="ARBA00022842"/>
    </source>
</evidence>
<comment type="pathway">
    <text evidence="1 10">Metabolic intermediate biosynthesis; 1-deoxy-D-xylulose 5-phosphate biosynthesis; 1-deoxy-D-xylulose 5-phosphate from D-glyceraldehyde 3-phosphate and pyruvate: step 1/1.</text>
</comment>
<comment type="function">
    <text evidence="10">Catalyzes the acyloin condensation reaction between C atoms 2 and 3 of pyruvate and glyceraldehyde 3-phosphate to yield 1-deoxy-D-xylulose-5-phosphate (DXP).</text>
</comment>
<evidence type="ECO:0000256" key="11">
    <source>
        <dbReference type="SAM" id="MobiDB-lite"/>
    </source>
</evidence>
<dbReference type="PANTHER" id="PTHR43322">
    <property type="entry name" value="1-D-DEOXYXYLULOSE 5-PHOSPHATE SYNTHASE-RELATED"/>
    <property type="match status" value="1"/>
</dbReference>
<feature type="domain" description="Transketolase-like pyrimidine-binding" evidence="12">
    <location>
        <begin position="314"/>
        <end position="478"/>
    </location>
</feature>
<evidence type="ECO:0000256" key="10">
    <source>
        <dbReference type="HAMAP-Rule" id="MF_00315"/>
    </source>
</evidence>
<dbReference type="InterPro" id="IPR029061">
    <property type="entry name" value="THDP-binding"/>
</dbReference>
<feature type="compositionally biased region" description="Low complexity" evidence="11">
    <location>
        <begin position="621"/>
        <end position="648"/>
    </location>
</feature>
<evidence type="ECO:0000256" key="1">
    <source>
        <dbReference type="ARBA" id="ARBA00004980"/>
    </source>
</evidence>
<keyword evidence="7 10" id="KW-0784">Thiamine biosynthesis</keyword>
<dbReference type="SMART" id="SM00861">
    <property type="entry name" value="Transket_pyr"/>
    <property type="match status" value="1"/>
</dbReference>
<keyword evidence="9 10" id="KW-0414">Isoprene biosynthesis</keyword>
<dbReference type="InterPro" id="IPR009014">
    <property type="entry name" value="Transketo_C/PFOR_II"/>
</dbReference>
<dbReference type="Proteomes" id="UP001595685">
    <property type="component" value="Unassembled WGS sequence"/>
</dbReference>
<proteinExistence type="inferred from homology"/>
<dbReference type="InterPro" id="IPR020826">
    <property type="entry name" value="Transketolase_BS"/>
</dbReference>
<dbReference type="InterPro" id="IPR005475">
    <property type="entry name" value="Transketolase-like_Pyr-bd"/>
</dbReference>
<feature type="binding site" evidence="10">
    <location>
        <position position="143"/>
    </location>
    <ligand>
        <name>Mg(2+)</name>
        <dbReference type="ChEBI" id="CHEBI:18420"/>
    </ligand>
</feature>
<evidence type="ECO:0000313" key="14">
    <source>
        <dbReference type="Proteomes" id="UP001595685"/>
    </source>
</evidence>
<keyword evidence="5 10" id="KW-0479">Metal-binding</keyword>
<dbReference type="Gene3D" id="3.40.50.920">
    <property type="match status" value="1"/>
</dbReference>
<dbReference type="NCBIfam" id="NF003933">
    <property type="entry name" value="PRK05444.2-2"/>
    <property type="match status" value="1"/>
</dbReference>